<dbReference type="OrthoDB" id="7876598at2"/>
<protein>
    <submittedName>
        <fullName evidence="1">Uncharacterized protein</fullName>
    </submittedName>
</protein>
<name>A0A1Y0EHQ9_9RHOB</name>
<gene>
    <name evidence="1" type="ORF">LOKVESSMR4R_03880</name>
</gene>
<evidence type="ECO:0000313" key="1">
    <source>
        <dbReference type="EMBL" id="ARU03145.1"/>
    </source>
</evidence>
<accession>A0A1Y0EHQ9</accession>
<dbReference type="Proteomes" id="UP000195273">
    <property type="component" value="Chromosome"/>
</dbReference>
<reference evidence="1 2" key="1">
    <citation type="submission" date="2017-05" db="EMBL/GenBank/DDBJ databases">
        <title>Genome Sequence of Loktanella vestfoldensis Strain SMR4r Isolated from a Culture of the Diatom Skeletonema marinoi.</title>
        <authorList>
            <person name="Topel M."/>
            <person name="Pinder M.I.M."/>
            <person name="Johansson O.N."/>
            <person name="Kourtchenko O."/>
            <person name="Godhe A."/>
            <person name="Clarke A.K."/>
        </authorList>
    </citation>
    <scope>NUCLEOTIDE SEQUENCE [LARGE SCALE GENOMIC DNA]</scope>
    <source>
        <strain evidence="1 2">SMR4r</strain>
    </source>
</reference>
<organism evidence="1 2">
    <name type="scientific">Yoonia vestfoldensis</name>
    <dbReference type="NCBI Taxonomy" id="245188"/>
    <lineage>
        <taxon>Bacteria</taxon>
        <taxon>Pseudomonadati</taxon>
        <taxon>Pseudomonadota</taxon>
        <taxon>Alphaproteobacteria</taxon>
        <taxon>Rhodobacterales</taxon>
        <taxon>Paracoccaceae</taxon>
        <taxon>Yoonia</taxon>
    </lineage>
</organism>
<dbReference type="EMBL" id="CP021431">
    <property type="protein sequence ID" value="ARU03145.1"/>
    <property type="molecule type" value="Genomic_DNA"/>
</dbReference>
<dbReference type="RefSeq" id="WP_157898294.1">
    <property type="nucleotide sequence ID" value="NZ_CP021431.1"/>
</dbReference>
<dbReference type="KEGG" id="lvs:LOKVESSMR4R_03880"/>
<dbReference type="AlphaFoldDB" id="A0A1Y0EHQ9"/>
<sequence length="133" mass="15086">MNAVSFSQAHSALSGTPEAILWACVVLAAVQDLCSIGWERNKREEVESWIGAFPSRDFKLVASLAGYDPDVLWERLNWVRSLPVVERYEWHLRRTTGVNGKLDAASELRLERARVKAQINAKYLMGTRHVQYG</sequence>
<proteinExistence type="predicted"/>
<evidence type="ECO:0000313" key="2">
    <source>
        <dbReference type="Proteomes" id="UP000195273"/>
    </source>
</evidence>
<keyword evidence="2" id="KW-1185">Reference proteome</keyword>